<protein>
    <submittedName>
        <fullName evidence="1">Uncharacterized protein</fullName>
    </submittedName>
</protein>
<sequence length="103" mass="11461">MLHPVRVSPTGLRVCRSWSGHRDEAEPARWRCEQDVGPGRVVAPAFRHAEQGVKGSQVIGHGLVMPDAQGELLTVRHLHLLPRLVGRLRGDGREQFPGDEPDY</sequence>
<organism evidence="1">
    <name type="scientific">Kitasatospora sp. CMC57</name>
    <dbReference type="NCBI Taxonomy" id="3231513"/>
    <lineage>
        <taxon>Bacteria</taxon>
        <taxon>Bacillati</taxon>
        <taxon>Actinomycetota</taxon>
        <taxon>Actinomycetes</taxon>
        <taxon>Kitasatosporales</taxon>
        <taxon>Streptomycetaceae</taxon>
        <taxon>Kitasatospora</taxon>
    </lineage>
</organism>
<dbReference type="AlphaFoldDB" id="A0AB33JTK3"/>
<name>A0AB33JTK3_9ACTN</name>
<reference evidence="1" key="1">
    <citation type="submission" date="2024-07" db="EMBL/GenBank/DDBJ databases">
        <title>Complete genome sequences of cellulolytic bacteria, Kitasatospora sp. CMC57 and Streptomyces sp. CMC78, isolated from Japanese agricultural soil.</title>
        <authorList>
            <person name="Hashimoto T."/>
            <person name="Ito M."/>
            <person name="Iwamoto M."/>
            <person name="Fukahori D."/>
            <person name="Shoda T."/>
            <person name="Sakoda M."/>
            <person name="Morohoshi T."/>
            <person name="Mitsuboshi M."/>
            <person name="Nishizawa T."/>
        </authorList>
    </citation>
    <scope>NUCLEOTIDE SEQUENCE</scope>
    <source>
        <strain evidence="1">CMC57</strain>
    </source>
</reference>
<dbReference type="EMBL" id="AP035881">
    <property type="protein sequence ID" value="BFP43717.1"/>
    <property type="molecule type" value="Genomic_DNA"/>
</dbReference>
<gene>
    <name evidence="1" type="ORF">KCMC57_00850</name>
</gene>
<evidence type="ECO:0000313" key="1">
    <source>
        <dbReference type="EMBL" id="BFP43717.1"/>
    </source>
</evidence>
<accession>A0AB33JTK3</accession>
<proteinExistence type="predicted"/>